<keyword evidence="3" id="KW-1185">Reference proteome</keyword>
<feature type="transmembrane region" description="Helical" evidence="1">
    <location>
        <begin position="308"/>
        <end position="327"/>
    </location>
</feature>
<feature type="transmembrane region" description="Helical" evidence="1">
    <location>
        <begin position="175"/>
        <end position="208"/>
    </location>
</feature>
<name>A0A8S8XDR7_9PROT</name>
<keyword evidence="1" id="KW-0472">Membrane</keyword>
<dbReference type="AlphaFoldDB" id="A0A8S8XDR7"/>
<comment type="caution">
    <text evidence="2">The sequence shown here is derived from an EMBL/GenBank/DDBJ whole genome shotgun (WGS) entry which is preliminary data.</text>
</comment>
<organism evidence="2 3">
    <name type="scientific">Roseiterribacter gracilis</name>
    <dbReference type="NCBI Taxonomy" id="2812848"/>
    <lineage>
        <taxon>Bacteria</taxon>
        <taxon>Pseudomonadati</taxon>
        <taxon>Pseudomonadota</taxon>
        <taxon>Alphaproteobacteria</taxon>
        <taxon>Rhodospirillales</taxon>
        <taxon>Roseiterribacteraceae</taxon>
        <taxon>Roseiterribacter</taxon>
    </lineage>
</organism>
<accession>A0A8S8XDR7</accession>
<evidence type="ECO:0000313" key="3">
    <source>
        <dbReference type="Proteomes" id="UP000681075"/>
    </source>
</evidence>
<protein>
    <submittedName>
        <fullName evidence="2">Uncharacterized protein</fullName>
    </submittedName>
</protein>
<keyword evidence="1" id="KW-0812">Transmembrane</keyword>
<feature type="transmembrane region" description="Helical" evidence="1">
    <location>
        <begin position="364"/>
        <end position="385"/>
    </location>
</feature>
<feature type="transmembrane region" description="Helical" evidence="1">
    <location>
        <begin position="12"/>
        <end position="33"/>
    </location>
</feature>
<gene>
    <name evidence="2" type="ORF">TMPK1_16430</name>
</gene>
<feature type="transmembrane region" description="Helical" evidence="1">
    <location>
        <begin position="220"/>
        <end position="243"/>
    </location>
</feature>
<dbReference type="Proteomes" id="UP000681075">
    <property type="component" value="Unassembled WGS sequence"/>
</dbReference>
<sequence length="544" mass="59158">MTVLDAGRPRGRALPFAAISIALAWSALLVPIWCAASPPTLDGPIHADIVRILLSLERGDGFIASFFHTSWAPEPNLSIYALWLGLAHLVPSAVAERLILSFYALFLAASGPIFLRIACGRWPRNPIAYLCTAPFAFSAPFWFGFYNFVISLPLFVIATALSLRFIERPTARTGAVLALVSLLTYFTHVMSFAALGVAWVALLPWIALTKFNPATRVRAVAMRIGAAALIFAPTLLLLLNFLWRNRGETLTYTGRAEGLAERVQALATLSSLFATGIVEGAIVALLLLLLALAALPALRRAQPQAIDALPVAGILLSVAALTVPDRLFGGGYTAIRIQLYPYLLFALWFGARAPAIWLDKRQRALGEAAVALLLLLAFVDGRAVWRMGEQVDAVVHATSSLPAHKSVLPVMFNPNGRDANGAKLARGIPFLMNVASRVAVARDGVNLRMHQANTLNFPVHYQDGFNPYDMQILHDALWKDSIQEPDLRGLRQQIDTFGHVDTVLAYGLDPTGNDPRLGALRNELDGWREQSDAALPGAILFSRP</sequence>
<feature type="transmembrane region" description="Helical" evidence="1">
    <location>
        <begin position="102"/>
        <end position="123"/>
    </location>
</feature>
<proteinExistence type="predicted"/>
<feature type="transmembrane region" description="Helical" evidence="1">
    <location>
        <begin position="143"/>
        <end position="163"/>
    </location>
</feature>
<evidence type="ECO:0000256" key="1">
    <source>
        <dbReference type="SAM" id="Phobius"/>
    </source>
</evidence>
<keyword evidence="1" id="KW-1133">Transmembrane helix</keyword>
<evidence type="ECO:0000313" key="2">
    <source>
        <dbReference type="EMBL" id="GIL39406.1"/>
    </source>
</evidence>
<reference evidence="2" key="1">
    <citation type="submission" date="2021-02" db="EMBL/GenBank/DDBJ databases">
        <title>Genome sequence of Rhodospirillales sp. strain TMPK1 isolated from soil.</title>
        <authorList>
            <person name="Nakai R."/>
            <person name="Kusada H."/>
            <person name="Tamaki H."/>
        </authorList>
    </citation>
    <scope>NUCLEOTIDE SEQUENCE</scope>
    <source>
        <strain evidence="2">TMPK1</strain>
    </source>
</reference>
<dbReference type="RefSeq" id="WP_420242511.1">
    <property type="nucleotide sequence ID" value="NZ_BOPV01000001.1"/>
</dbReference>
<dbReference type="EMBL" id="BOPV01000001">
    <property type="protein sequence ID" value="GIL39406.1"/>
    <property type="molecule type" value="Genomic_DNA"/>
</dbReference>
<feature type="transmembrane region" description="Helical" evidence="1">
    <location>
        <begin position="339"/>
        <end position="358"/>
    </location>
</feature>
<feature type="transmembrane region" description="Helical" evidence="1">
    <location>
        <begin position="263"/>
        <end position="296"/>
    </location>
</feature>